<dbReference type="EMBL" id="JAAGNX010000002">
    <property type="protein sequence ID" value="NDV62227.1"/>
    <property type="molecule type" value="Genomic_DNA"/>
</dbReference>
<organism evidence="2 3">
    <name type="scientific">Oceanipulchritudo coccoides</name>
    <dbReference type="NCBI Taxonomy" id="2706888"/>
    <lineage>
        <taxon>Bacteria</taxon>
        <taxon>Pseudomonadati</taxon>
        <taxon>Verrucomicrobiota</taxon>
        <taxon>Opitutia</taxon>
        <taxon>Puniceicoccales</taxon>
        <taxon>Oceanipulchritudinaceae</taxon>
        <taxon>Oceanipulchritudo</taxon>
    </lineage>
</organism>
<proteinExistence type="predicted"/>
<accession>A0A6B2M2C2</accession>
<gene>
    <name evidence="2" type="ORF">G0Q06_07190</name>
</gene>
<dbReference type="Pfam" id="PF09037">
    <property type="entry name" value="Sulphotransf"/>
    <property type="match status" value="1"/>
</dbReference>
<dbReference type="InterPro" id="IPR027417">
    <property type="entry name" value="P-loop_NTPase"/>
</dbReference>
<feature type="domain" description="Sulphotransferase Stf0" evidence="1">
    <location>
        <begin position="4"/>
        <end position="237"/>
    </location>
</feature>
<dbReference type="SUPFAM" id="SSF52540">
    <property type="entry name" value="P-loop containing nucleoside triphosphate hydrolases"/>
    <property type="match status" value="1"/>
</dbReference>
<sequence length="497" mass="57423">MKSIIICATPRSGSYLLSDLLNQRGMPFAEEWLTQFHQESRKRAYGVKDSLDYISFLKLLTARERQAGLFSMKVMFPQFYQLTQLLGESKEVPGGTFMEKLCHIFPNPAFIRVSRENKVAQAISLHKARQTGQWVKRRGEELRPAINPVYSFLGILDAFEERRRSEKLWEEFFESHPADVFEMSYEELIADKEGMLERIFNWAGLKFSPVAKSEASSGFQPMRSSINDDWIKRFEQDLERSLDDTSAPSFEGPENISISDVGLERDYIVGERYSLDVTCQPDPGSEISPVGKNNGDGWLRVSGLLSGDGFESSFEQELQLAESGAFTAKGILPMPPKAGVYSLKLVLSRRHLQVDELFSSPGVEHEVKFRHPPAREAARKLLPETRDLDDSWQYVEWFGYFLDDKFPWVYHADHEWLFIKPEPNDDGALHILDAQLGWLEVYPDRYPELRSLKDGKRWLFLKRVEDKRLFRDLSEDRDMSFETNRPEHLEKLNPGND</sequence>
<dbReference type="Gene3D" id="3.40.50.300">
    <property type="entry name" value="P-loop containing nucleotide triphosphate hydrolases"/>
    <property type="match status" value="1"/>
</dbReference>
<evidence type="ECO:0000313" key="2">
    <source>
        <dbReference type="EMBL" id="NDV62227.1"/>
    </source>
</evidence>
<dbReference type="InterPro" id="IPR024628">
    <property type="entry name" value="Sulfotransferase_Stf0_dom"/>
</dbReference>
<reference evidence="2 3" key="1">
    <citation type="submission" date="2020-02" db="EMBL/GenBank/DDBJ databases">
        <title>Albibacoteraceae fam. nov., the first described family within the subdivision 4 Verrucomicrobia.</title>
        <authorList>
            <person name="Xi F."/>
        </authorList>
    </citation>
    <scope>NUCLEOTIDE SEQUENCE [LARGE SCALE GENOMIC DNA]</scope>
    <source>
        <strain evidence="2 3">CK1056</strain>
    </source>
</reference>
<evidence type="ECO:0000313" key="3">
    <source>
        <dbReference type="Proteomes" id="UP000478417"/>
    </source>
</evidence>
<keyword evidence="3" id="KW-1185">Reference proteome</keyword>
<evidence type="ECO:0000259" key="1">
    <source>
        <dbReference type="Pfam" id="PF09037"/>
    </source>
</evidence>
<dbReference type="RefSeq" id="WP_163963941.1">
    <property type="nucleotide sequence ID" value="NZ_JAAGNX010000002.1"/>
</dbReference>
<dbReference type="AlphaFoldDB" id="A0A6B2M2C2"/>
<protein>
    <recommendedName>
        <fullName evidence="1">Sulphotransferase Stf0 domain-containing protein</fullName>
    </recommendedName>
</protein>
<comment type="caution">
    <text evidence="2">The sequence shown here is derived from an EMBL/GenBank/DDBJ whole genome shotgun (WGS) entry which is preliminary data.</text>
</comment>
<dbReference type="Proteomes" id="UP000478417">
    <property type="component" value="Unassembled WGS sequence"/>
</dbReference>
<name>A0A6B2M2C2_9BACT</name>